<dbReference type="RefSeq" id="XP_007769692.1">
    <property type="nucleotide sequence ID" value="XM_007771502.1"/>
</dbReference>
<dbReference type="KEGG" id="cput:CONPUDRAFT_154853"/>
<dbReference type="GeneID" id="19203339"/>
<sequence>MPLSLLLQPQFNNPDTAEDLQYHSRRTAEVLQLIKANGGKPPFYDDYIMDQEYLSAINNGTIDEDSILLMSSFDGIQLFRYQQSKVYILVWVILNYSPDKHYKKKHVLPGCIIPGPNPPKDIDSFLFPSYHHLAVLQHKGLKVYNGYMREI</sequence>
<organism evidence="1 2">
    <name type="scientific">Coniophora puteana (strain RWD-64-598)</name>
    <name type="common">Brown rot fungus</name>
    <dbReference type="NCBI Taxonomy" id="741705"/>
    <lineage>
        <taxon>Eukaryota</taxon>
        <taxon>Fungi</taxon>
        <taxon>Dikarya</taxon>
        <taxon>Basidiomycota</taxon>
        <taxon>Agaricomycotina</taxon>
        <taxon>Agaricomycetes</taxon>
        <taxon>Agaricomycetidae</taxon>
        <taxon>Boletales</taxon>
        <taxon>Coniophorineae</taxon>
        <taxon>Coniophoraceae</taxon>
        <taxon>Coniophora</taxon>
    </lineage>
</organism>
<reference evidence="2" key="1">
    <citation type="journal article" date="2012" name="Science">
        <title>The Paleozoic origin of enzymatic lignin decomposition reconstructed from 31 fungal genomes.</title>
        <authorList>
            <person name="Floudas D."/>
            <person name="Binder M."/>
            <person name="Riley R."/>
            <person name="Barry K."/>
            <person name="Blanchette R.A."/>
            <person name="Henrissat B."/>
            <person name="Martinez A.T."/>
            <person name="Otillar R."/>
            <person name="Spatafora J.W."/>
            <person name="Yadav J.S."/>
            <person name="Aerts A."/>
            <person name="Benoit I."/>
            <person name="Boyd A."/>
            <person name="Carlson A."/>
            <person name="Copeland A."/>
            <person name="Coutinho P.M."/>
            <person name="de Vries R.P."/>
            <person name="Ferreira P."/>
            <person name="Findley K."/>
            <person name="Foster B."/>
            <person name="Gaskell J."/>
            <person name="Glotzer D."/>
            <person name="Gorecki P."/>
            <person name="Heitman J."/>
            <person name="Hesse C."/>
            <person name="Hori C."/>
            <person name="Igarashi K."/>
            <person name="Jurgens J.A."/>
            <person name="Kallen N."/>
            <person name="Kersten P."/>
            <person name="Kohler A."/>
            <person name="Kuees U."/>
            <person name="Kumar T.K.A."/>
            <person name="Kuo A."/>
            <person name="LaButti K."/>
            <person name="Larrondo L.F."/>
            <person name="Lindquist E."/>
            <person name="Ling A."/>
            <person name="Lombard V."/>
            <person name="Lucas S."/>
            <person name="Lundell T."/>
            <person name="Martin R."/>
            <person name="McLaughlin D.J."/>
            <person name="Morgenstern I."/>
            <person name="Morin E."/>
            <person name="Murat C."/>
            <person name="Nagy L.G."/>
            <person name="Nolan M."/>
            <person name="Ohm R.A."/>
            <person name="Patyshakuliyeva A."/>
            <person name="Rokas A."/>
            <person name="Ruiz-Duenas F.J."/>
            <person name="Sabat G."/>
            <person name="Salamov A."/>
            <person name="Samejima M."/>
            <person name="Schmutz J."/>
            <person name="Slot J.C."/>
            <person name="St John F."/>
            <person name="Stenlid J."/>
            <person name="Sun H."/>
            <person name="Sun S."/>
            <person name="Syed K."/>
            <person name="Tsang A."/>
            <person name="Wiebenga A."/>
            <person name="Young D."/>
            <person name="Pisabarro A."/>
            <person name="Eastwood D.C."/>
            <person name="Martin F."/>
            <person name="Cullen D."/>
            <person name="Grigoriev I.V."/>
            <person name="Hibbett D.S."/>
        </authorList>
    </citation>
    <scope>NUCLEOTIDE SEQUENCE [LARGE SCALE GENOMIC DNA]</scope>
    <source>
        <strain evidence="2">RWD-64-598 SS2</strain>
    </source>
</reference>
<dbReference type="EMBL" id="JH711579">
    <property type="protein sequence ID" value="EIW80870.1"/>
    <property type="molecule type" value="Genomic_DNA"/>
</dbReference>
<dbReference type="AlphaFoldDB" id="A0A5M3MPA5"/>
<comment type="caution">
    <text evidence="1">The sequence shown here is derived from an EMBL/GenBank/DDBJ whole genome shotgun (WGS) entry which is preliminary data.</text>
</comment>
<dbReference type="OrthoDB" id="3261594at2759"/>
<proteinExistence type="predicted"/>
<gene>
    <name evidence="1" type="ORF">CONPUDRAFT_154853</name>
</gene>
<protein>
    <submittedName>
        <fullName evidence="1">Uncharacterized protein</fullName>
    </submittedName>
</protein>
<dbReference type="Proteomes" id="UP000053558">
    <property type="component" value="Unassembled WGS sequence"/>
</dbReference>
<evidence type="ECO:0000313" key="2">
    <source>
        <dbReference type="Proteomes" id="UP000053558"/>
    </source>
</evidence>
<evidence type="ECO:0000313" key="1">
    <source>
        <dbReference type="EMBL" id="EIW80870.1"/>
    </source>
</evidence>
<dbReference type="OMA" id="PGCIIPG"/>
<keyword evidence="2" id="KW-1185">Reference proteome</keyword>
<name>A0A5M3MPA5_CONPW</name>
<accession>A0A5M3MPA5</accession>